<dbReference type="CDD" id="cd18873">
    <property type="entry name" value="NUDIX_NadM_like"/>
    <property type="match status" value="1"/>
</dbReference>
<dbReference type="PROSITE" id="PS51462">
    <property type="entry name" value="NUDIX"/>
    <property type="match status" value="1"/>
</dbReference>
<sequence length="209" mass="22153">MTEPLVDKNGLTEEEFLARYTPKDYPRPSLTADNCVFRRTPEGALEILLVRRGGHPYLGRWALPGGFVSPGETAREASARELVEETGVSGLALEPVGLYSDPGRDPRGWVVSEAFVALDADGRIARAGDDAADARWFSVEASLGAGRGRIACTAGDTVLTSEFEVGRTPVTGRPQARAVRGGGFAFDHARIVADAYLLVAGGAPGAARR</sequence>
<evidence type="ECO:0000313" key="4">
    <source>
        <dbReference type="EMBL" id="MEE6146769.1"/>
    </source>
</evidence>
<protein>
    <submittedName>
        <fullName evidence="4">NUDIX hydrolase</fullName>
    </submittedName>
</protein>
<accession>A0ABU7R844</accession>
<evidence type="ECO:0000259" key="3">
    <source>
        <dbReference type="PROSITE" id="PS51462"/>
    </source>
</evidence>
<dbReference type="EMBL" id="JAZGJQ010000002">
    <property type="protein sequence ID" value="MEE6146769.1"/>
    <property type="molecule type" value="Genomic_DNA"/>
</dbReference>
<dbReference type="GO" id="GO:0016787">
    <property type="term" value="F:hydrolase activity"/>
    <property type="evidence" value="ECO:0007669"/>
    <property type="project" value="UniProtKB-KW"/>
</dbReference>
<dbReference type="PANTHER" id="PTHR43736">
    <property type="entry name" value="ADP-RIBOSE PYROPHOSPHATASE"/>
    <property type="match status" value="1"/>
</dbReference>
<organism evidence="4 5">
    <name type="scientific">Olsenella absiana</name>
    <dbReference type="NCBI Taxonomy" id="3115222"/>
    <lineage>
        <taxon>Bacteria</taxon>
        <taxon>Bacillati</taxon>
        <taxon>Actinomycetota</taxon>
        <taxon>Coriobacteriia</taxon>
        <taxon>Coriobacteriales</taxon>
        <taxon>Atopobiaceae</taxon>
        <taxon>Olsenella</taxon>
    </lineage>
</organism>
<dbReference type="SUPFAM" id="SSF55811">
    <property type="entry name" value="Nudix"/>
    <property type="match status" value="1"/>
</dbReference>
<dbReference type="InterPro" id="IPR000086">
    <property type="entry name" value="NUDIX_hydrolase_dom"/>
</dbReference>
<proteinExistence type="inferred from homology"/>
<keyword evidence="2 4" id="KW-0378">Hydrolase</keyword>
<comment type="similarity">
    <text evidence="1">Belongs to the Nudix hydrolase family.</text>
</comment>
<name>A0ABU7R844_9ACTN</name>
<dbReference type="PRINTS" id="PR00502">
    <property type="entry name" value="NUDIXFAMILY"/>
</dbReference>
<evidence type="ECO:0000256" key="1">
    <source>
        <dbReference type="ARBA" id="ARBA00005582"/>
    </source>
</evidence>
<evidence type="ECO:0000256" key="2">
    <source>
        <dbReference type="ARBA" id="ARBA00022801"/>
    </source>
</evidence>
<dbReference type="InterPro" id="IPR015797">
    <property type="entry name" value="NUDIX_hydrolase-like_dom_sf"/>
</dbReference>
<dbReference type="RefSeq" id="WP_330957537.1">
    <property type="nucleotide sequence ID" value="NZ_JAZGJQ010000002.1"/>
</dbReference>
<dbReference type="InterPro" id="IPR020476">
    <property type="entry name" value="Nudix_hydrolase"/>
</dbReference>
<dbReference type="Gene3D" id="3.90.79.10">
    <property type="entry name" value="Nucleoside Triphosphate Pyrophosphohydrolase"/>
    <property type="match status" value="1"/>
</dbReference>
<gene>
    <name evidence="4" type="ORF">VXJ25_01980</name>
</gene>
<dbReference type="PANTHER" id="PTHR43736:SF1">
    <property type="entry name" value="DIHYDRONEOPTERIN TRIPHOSPHATE DIPHOSPHATASE"/>
    <property type="match status" value="1"/>
</dbReference>
<comment type="caution">
    <text evidence="4">The sequence shown here is derived from an EMBL/GenBank/DDBJ whole genome shotgun (WGS) entry which is preliminary data.</text>
</comment>
<dbReference type="Pfam" id="PF00293">
    <property type="entry name" value="NUDIX"/>
    <property type="match status" value="1"/>
</dbReference>
<keyword evidence="5" id="KW-1185">Reference proteome</keyword>
<feature type="domain" description="Nudix hydrolase" evidence="3">
    <location>
        <begin position="27"/>
        <end position="165"/>
    </location>
</feature>
<dbReference type="Proteomes" id="UP001332931">
    <property type="component" value="Unassembled WGS sequence"/>
</dbReference>
<evidence type="ECO:0000313" key="5">
    <source>
        <dbReference type="Proteomes" id="UP001332931"/>
    </source>
</evidence>
<reference evidence="4 5" key="1">
    <citation type="submission" date="2024-01" db="EMBL/GenBank/DDBJ databases">
        <title>Description of Olsenella sp. nov., isolated from pig feces.</title>
        <authorList>
            <person name="Chang Y.-H."/>
        </authorList>
    </citation>
    <scope>NUCLEOTIDE SEQUENCE [LARGE SCALE GENOMIC DNA]</scope>
    <source>
        <strain evidence="4 5">YH-ols2223</strain>
    </source>
</reference>